<dbReference type="Proteomes" id="UP000620127">
    <property type="component" value="Unassembled WGS sequence"/>
</dbReference>
<name>A0ABQ2X850_9BURK</name>
<dbReference type="InterPro" id="IPR043129">
    <property type="entry name" value="ATPase_NBD"/>
</dbReference>
<gene>
    <name evidence="1" type="ORF">GCM10011282_06320</name>
</gene>
<evidence type="ECO:0008006" key="3">
    <source>
        <dbReference type="Google" id="ProtNLM"/>
    </source>
</evidence>
<proteinExistence type="predicted"/>
<organism evidence="1 2">
    <name type="scientific">Undibacterium macrobrachii</name>
    <dbReference type="NCBI Taxonomy" id="1119058"/>
    <lineage>
        <taxon>Bacteria</taxon>
        <taxon>Pseudomonadati</taxon>
        <taxon>Pseudomonadota</taxon>
        <taxon>Betaproteobacteria</taxon>
        <taxon>Burkholderiales</taxon>
        <taxon>Oxalobacteraceae</taxon>
        <taxon>Undibacterium</taxon>
    </lineage>
</organism>
<dbReference type="SUPFAM" id="SSF53067">
    <property type="entry name" value="Actin-like ATPase domain"/>
    <property type="match status" value="1"/>
</dbReference>
<keyword evidence="2" id="KW-1185">Reference proteome</keyword>
<accession>A0ABQ2X850</accession>
<comment type="caution">
    <text evidence="1">The sequence shown here is derived from an EMBL/GenBank/DDBJ whole genome shotgun (WGS) entry which is preliminary data.</text>
</comment>
<sequence length="320" mass="35668">MGLRMGLFSKNKKNAEIMAIRLGKDGLYSASVRFSSGGLPVLEFLSFYPKAEQAWPVLLERLARETPAKQKQCLLQLNANDYQWFAMDALNVPADELKNSLVWRLKELIDYPIESASFDVLTVPGDIQNGGRNQSLIAIVIANQQLSLQQNLFADAKLPLSVIDVPEMAQRNLSVRLEVEGRGLAMLSFDVHGGLLTVTYGGELYLSRRLDITSTDLGTQDIRERDASFERISLELQRSLDHFDRQHNYITTAKLVVSPLGEVATLLQQYLASNMYLPVEIMDLAQIVNLEKIPELKSAERQGAFLSIIGAALRQEASAT</sequence>
<evidence type="ECO:0000313" key="1">
    <source>
        <dbReference type="EMBL" id="GGX02941.1"/>
    </source>
</evidence>
<reference evidence="2" key="1">
    <citation type="journal article" date="2019" name="Int. J. Syst. Evol. Microbiol.">
        <title>The Global Catalogue of Microorganisms (GCM) 10K type strain sequencing project: providing services to taxonomists for standard genome sequencing and annotation.</title>
        <authorList>
            <consortium name="The Broad Institute Genomics Platform"/>
            <consortium name="The Broad Institute Genome Sequencing Center for Infectious Disease"/>
            <person name="Wu L."/>
            <person name="Ma J."/>
        </authorList>
    </citation>
    <scope>NUCLEOTIDE SEQUENCE [LARGE SCALE GENOMIC DNA]</scope>
    <source>
        <strain evidence="2">KCTC 23916</strain>
    </source>
</reference>
<protein>
    <recommendedName>
        <fullName evidence="3">MSHA biogenesis protein MshI</fullName>
    </recommendedName>
</protein>
<evidence type="ECO:0000313" key="2">
    <source>
        <dbReference type="Proteomes" id="UP000620127"/>
    </source>
</evidence>
<dbReference type="EMBL" id="BMYT01000001">
    <property type="protein sequence ID" value="GGX02941.1"/>
    <property type="molecule type" value="Genomic_DNA"/>
</dbReference>